<dbReference type="RefSeq" id="WP_115327277.1">
    <property type="nucleotide sequence ID" value="NZ_UGQM01000001.1"/>
</dbReference>
<dbReference type="Proteomes" id="UP000254291">
    <property type="component" value="Unassembled WGS sequence"/>
</dbReference>
<evidence type="ECO:0000313" key="1">
    <source>
        <dbReference type="EMBL" id="STZ43201.1"/>
    </source>
</evidence>
<dbReference type="EMBL" id="UGQM01000001">
    <property type="protein sequence ID" value="STZ43201.1"/>
    <property type="molecule type" value="Genomic_DNA"/>
</dbReference>
<reference evidence="1 2" key="1">
    <citation type="submission" date="2018-06" db="EMBL/GenBank/DDBJ databases">
        <authorList>
            <consortium name="Pathogen Informatics"/>
            <person name="Doyle S."/>
        </authorList>
    </citation>
    <scope>NUCLEOTIDE SEQUENCE [LARGE SCALE GENOMIC DNA]</scope>
    <source>
        <strain evidence="1 2">NCTC10742</strain>
    </source>
</reference>
<proteinExistence type="predicted"/>
<dbReference type="AlphaFoldDB" id="A0A378SKS2"/>
<protein>
    <submittedName>
        <fullName evidence="1">Uncharacterized protein</fullName>
    </submittedName>
</protein>
<organism evidence="1 2">
    <name type="scientific">Mycolicibacterium gilvum</name>
    <dbReference type="NCBI Taxonomy" id="1804"/>
    <lineage>
        <taxon>Bacteria</taxon>
        <taxon>Bacillati</taxon>
        <taxon>Actinomycetota</taxon>
        <taxon>Actinomycetes</taxon>
        <taxon>Mycobacteriales</taxon>
        <taxon>Mycobacteriaceae</taxon>
        <taxon>Mycolicibacterium</taxon>
    </lineage>
</organism>
<evidence type="ECO:0000313" key="2">
    <source>
        <dbReference type="Proteomes" id="UP000254291"/>
    </source>
</evidence>
<accession>A0A378SKS2</accession>
<name>A0A378SKS2_9MYCO</name>
<sequence>MTQTNPYPVDSATRTCCGGIGRHTRYCSAVHRITDHPAIVHTADSGIILDQIDHELPLNSDQARELASALLVAAVQADKTAQR</sequence>
<gene>
    <name evidence="1" type="ORF">NCTC10742_02418</name>
</gene>